<reference evidence="2 3" key="1">
    <citation type="journal article" date="2015" name="Nature">
        <title>rRNA introns, odd ribosomes, and small enigmatic genomes across a large radiation of phyla.</title>
        <authorList>
            <person name="Brown C.T."/>
            <person name="Hug L.A."/>
            <person name="Thomas B.C."/>
            <person name="Sharon I."/>
            <person name="Castelle C.J."/>
            <person name="Singh A."/>
            <person name="Wilkins M.J."/>
            <person name="Williams K.H."/>
            <person name="Banfield J.F."/>
        </authorList>
    </citation>
    <scope>NUCLEOTIDE SEQUENCE [LARGE SCALE GENOMIC DNA]</scope>
</reference>
<feature type="transmembrane region" description="Helical" evidence="1">
    <location>
        <begin position="68"/>
        <end position="87"/>
    </location>
</feature>
<proteinExistence type="predicted"/>
<name>A0A0F9ZQ11_9BACT</name>
<feature type="transmembrane region" description="Helical" evidence="1">
    <location>
        <begin position="99"/>
        <end position="119"/>
    </location>
</feature>
<organism evidence="2 3">
    <name type="scientific">Candidatus Woesebacteria bacterium GW2011_GWA2_33_28</name>
    <dbReference type="NCBI Taxonomy" id="1618561"/>
    <lineage>
        <taxon>Bacteria</taxon>
        <taxon>Candidatus Woeseibacteriota</taxon>
    </lineage>
</organism>
<comment type="caution">
    <text evidence="2">The sequence shown here is derived from an EMBL/GenBank/DDBJ whole genome shotgun (WGS) entry which is preliminary data.</text>
</comment>
<keyword evidence="1" id="KW-0472">Membrane</keyword>
<accession>A0A0F9ZQ11</accession>
<evidence type="ECO:0000256" key="1">
    <source>
        <dbReference type="SAM" id="Phobius"/>
    </source>
</evidence>
<keyword evidence="1" id="KW-0812">Transmembrane</keyword>
<evidence type="ECO:0000313" key="3">
    <source>
        <dbReference type="Proteomes" id="UP000033995"/>
    </source>
</evidence>
<dbReference type="AlphaFoldDB" id="A0A0F9ZQ11"/>
<dbReference type="Proteomes" id="UP000033995">
    <property type="component" value="Unassembled WGS sequence"/>
</dbReference>
<sequence length="125" mass="14787">MVYLFSLIGPFFLLLVEKFLPYPYFIEELYKLFLAKSTSSTRVVIILGFLFSFSEAVFYFLNPNPSFFRFLVVTPMHITTLLVMQYFNEIQLRHKRNLWWLGLTLAILIHYLFNQISLAGSEPVM</sequence>
<feature type="transmembrane region" description="Helical" evidence="1">
    <location>
        <begin position="43"/>
        <end position="61"/>
    </location>
</feature>
<evidence type="ECO:0008006" key="4">
    <source>
        <dbReference type="Google" id="ProtNLM"/>
    </source>
</evidence>
<dbReference type="EMBL" id="LBOZ01000011">
    <property type="protein sequence ID" value="KKP46368.1"/>
    <property type="molecule type" value="Genomic_DNA"/>
</dbReference>
<protein>
    <recommendedName>
        <fullName evidence="4">PrsW family intramembrane metalloprotease</fullName>
    </recommendedName>
</protein>
<gene>
    <name evidence="2" type="ORF">UR38_C0011G0018</name>
</gene>
<keyword evidence="1" id="KW-1133">Transmembrane helix</keyword>
<evidence type="ECO:0000313" key="2">
    <source>
        <dbReference type="EMBL" id="KKP46368.1"/>
    </source>
</evidence>